<dbReference type="GO" id="GO:0005739">
    <property type="term" value="C:mitochondrion"/>
    <property type="evidence" value="ECO:0007669"/>
    <property type="project" value="UniProtKB-SubCell"/>
</dbReference>
<evidence type="ECO:0000256" key="8">
    <source>
        <dbReference type="ARBA" id="ARBA00023128"/>
    </source>
</evidence>
<dbReference type="Proteomes" id="UP000030754">
    <property type="component" value="Unassembled WGS sequence"/>
</dbReference>
<dbReference type="AlphaFoldDB" id="U6N452"/>
<sequence length="536" mass="59321">MHAATAAASRHVGSACRGAVAAALRYANLSLRSSKCCFTNLAAASTKKAPVSIGSSDPTAAADRRSSVPLSAFNQPRAELTQLPNGIRVASQSLPFSETITVGVWIDSGSRFDRKSTNGAAHFLEHMAFKGTKKRSRIQLEQEIENMGAHLNAYTSREQTVAAALQQCSSVRSSSCLRRYYAKAFKKDLPQCLDILSDILLNSTIDKDALEVEKRVILREMEEVEKQTEEVIFDRLHMTAFRDSPLGFTILGSAENVEKMRREDLLDYIARNYSSSRVVVAAAGPVDHRRLVDLVQWSFANLPVSKPQTISVPDPKPFFCGSELIYRDDDMGPIAHIAVGFEGVPWKSPDVVAFMLMQAIIGSYRKHDEGLVPGKLSANTTVRNIATKMQTGCAEMFSAFNTCYRDTGLFGFYAQCDEVAVEHCVLDLMHGITALSYSVTDEEVERAKAQLTTQLLGHLDSTTSVAEDLGRQILVYGRHVPTAEFLMRLNAIDADEIKRVAWKYLHDKEVAVSAMGPLHGMPQLIDIRRATYWLRY</sequence>
<keyword evidence="3" id="KW-0645">Protease</keyword>
<evidence type="ECO:0000256" key="4">
    <source>
        <dbReference type="ARBA" id="ARBA00022723"/>
    </source>
</evidence>
<dbReference type="PROSITE" id="PS00143">
    <property type="entry name" value="INSULINASE"/>
    <property type="match status" value="1"/>
</dbReference>
<dbReference type="VEuPathDB" id="ToxoDB:ENH_00077250"/>
<comment type="subcellular location">
    <subcellularLocation>
        <location evidence="2">Mitochondrion</location>
    </subcellularLocation>
</comment>
<dbReference type="InterPro" id="IPR011249">
    <property type="entry name" value="Metalloenz_LuxS/M16"/>
</dbReference>
<dbReference type="EMBL" id="HG725854">
    <property type="protein sequence ID" value="CDJ70049.1"/>
    <property type="molecule type" value="Genomic_DNA"/>
</dbReference>
<keyword evidence="13" id="KW-1185">Reference proteome</keyword>
<evidence type="ECO:0000256" key="5">
    <source>
        <dbReference type="ARBA" id="ARBA00022801"/>
    </source>
</evidence>
<feature type="domain" description="Peptidase M16 C-terminal" evidence="11">
    <location>
        <begin position="260"/>
        <end position="451"/>
    </location>
</feature>
<dbReference type="Pfam" id="PF05193">
    <property type="entry name" value="Peptidase_M16_C"/>
    <property type="match status" value="1"/>
</dbReference>
<evidence type="ECO:0000259" key="10">
    <source>
        <dbReference type="Pfam" id="PF00675"/>
    </source>
</evidence>
<evidence type="ECO:0000259" key="11">
    <source>
        <dbReference type="Pfam" id="PF05193"/>
    </source>
</evidence>
<name>U6N452_9EIME</name>
<dbReference type="GO" id="GO:0046872">
    <property type="term" value="F:metal ion binding"/>
    <property type="evidence" value="ECO:0007669"/>
    <property type="project" value="UniProtKB-KW"/>
</dbReference>
<reference evidence="12" key="1">
    <citation type="submission" date="2013-10" db="EMBL/GenBank/DDBJ databases">
        <title>Genomic analysis of the causative agents of coccidiosis in chickens.</title>
        <authorList>
            <person name="Reid A.J."/>
            <person name="Blake D."/>
            <person name="Billington K."/>
            <person name="Browne H."/>
            <person name="Dunn M."/>
            <person name="Hung S."/>
            <person name="Kawahara F."/>
            <person name="Miranda-Saavedra D."/>
            <person name="Mourier T."/>
            <person name="Nagra H."/>
            <person name="Otto T.D."/>
            <person name="Rawlings N."/>
            <person name="Sanchez A."/>
            <person name="Sanders M."/>
            <person name="Subramaniam C."/>
            <person name="Tay Y."/>
            <person name="Dear P."/>
            <person name="Doerig C."/>
            <person name="Gruber A."/>
            <person name="Parkinson J."/>
            <person name="Shirley M."/>
            <person name="Wan K.L."/>
            <person name="Berriman M."/>
            <person name="Tomley F."/>
            <person name="Pain A."/>
        </authorList>
    </citation>
    <scope>NUCLEOTIDE SEQUENCE [LARGE SCALE GENOMIC DNA]</scope>
    <source>
        <strain evidence="12">Houghton</strain>
    </source>
</reference>
<dbReference type="GeneID" id="25477855"/>
<dbReference type="Gene3D" id="3.30.830.10">
    <property type="entry name" value="Metalloenzyme, LuxS/M16 peptidase-like"/>
    <property type="match status" value="2"/>
</dbReference>
<dbReference type="Pfam" id="PF00675">
    <property type="entry name" value="Peptidase_M16"/>
    <property type="match status" value="1"/>
</dbReference>
<gene>
    <name evidence="12" type="ORF">ENH_00077250</name>
</gene>
<dbReference type="OrthoDB" id="10251424at2759"/>
<evidence type="ECO:0000256" key="9">
    <source>
        <dbReference type="RuleBase" id="RU004447"/>
    </source>
</evidence>
<dbReference type="InterPro" id="IPR001431">
    <property type="entry name" value="Pept_M16_Zn_BS"/>
</dbReference>
<evidence type="ECO:0000256" key="7">
    <source>
        <dbReference type="ARBA" id="ARBA00023049"/>
    </source>
</evidence>
<evidence type="ECO:0000256" key="2">
    <source>
        <dbReference type="ARBA" id="ARBA00004173"/>
    </source>
</evidence>
<evidence type="ECO:0000313" key="12">
    <source>
        <dbReference type="EMBL" id="CDJ70049.1"/>
    </source>
</evidence>
<dbReference type="InterPro" id="IPR011765">
    <property type="entry name" value="Pept_M16_N"/>
</dbReference>
<dbReference type="InterPro" id="IPR007863">
    <property type="entry name" value="Peptidase_M16_C"/>
</dbReference>
<dbReference type="RefSeq" id="XP_013438515.1">
    <property type="nucleotide sequence ID" value="XM_013583061.1"/>
</dbReference>
<dbReference type="GO" id="GO:0006508">
    <property type="term" value="P:proteolysis"/>
    <property type="evidence" value="ECO:0007669"/>
    <property type="project" value="UniProtKB-KW"/>
</dbReference>
<dbReference type="PANTHER" id="PTHR11851">
    <property type="entry name" value="METALLOPROTEASE"/>
    <property type="match status" value="1"/>
</dbReference>
<comment type="similarity">
    <text evidence="9">Belongs to the peptidase M16 family.</text>
</comment>
<comment type="cofactor">
    <cofactor evidence="1">
        <name>Zn(2+)</name>
        <dbReference type="ChEBI" id="CHEBI:29105"/>
    </cofactor>
</comment>
<dbReference type="PANTHER" id="PTHR11851:SF149">
    <property type="entry name" value="GH01077P"/>
    <property type="match status" value="1"/>
</dbReference>
<dbReference type="FunFam" id="3.30.830.10:FF:000008">
    <property type="entry name" value="Mitochondrial-processing peptidase subunit beta"/>
    <property type="match status" value="1"/>
</dbReference>
<keyword evidence="4" id="KW-0479">Metal-binding</keyword>
<evidence type="ECO:0000313" key="13">
    <source>
        <dbReference type="Proteomes" id="UP000030754"/>
    </source>
</evidence>
<reference evidence="12" key="2">
    <citation type="submission" date="2013-10" db="EMBL/GenBank/DDBJ databases">
        <authorList>
            <person name="Aslett M."/>
        </authorList>
    </citation>
    <scope>NUCLEOTIDE SEQUENCE [LARGE SCALE GENOMIC DNA]</scope>
    <source>
        <strain evidence="12">Houghton</strain>
    </source>
</reference>
<keyword evidence="6" id="KW-0862">Zinc</keyword>
<accession>U6N452</accession>
<keyword evidence="5" id="KW-0378">Hydrolase</keyword>
<proteinExistence type="inferred from homology"/>
<organism evidence="12 13">
    <name type="scientific">Eimeria necatrix</name>
    <dbReference type="NCBI Taxonomy" id="51315"/>
    <lineage>
        <taxon>Eukaryota</taxon>
        <taxon>Sar</taxon>
        <taxon>Alveolata</taxon>
        <taxon>Apicomplexa</taxon>
        <taxon>Conoidasida</taxon>
        <taxon>Coccidia</taxon>
        <taxon>Eucoccidiorida</taxon>
        <taxon>Eimeriorina</taxon>
        <taxon>Eimeriidae</taxon>
        <taxon>Eimeria</taxon>
    </lineage>
</organism>
<dbReference type="GO" id="GO:0004222">
    <property type="term" value="F:metalloendopeptidase activity"/>
    <property type="evidence" value="ECO:0007669"/>
    <property type="project" value="InterPro"/>
</dbReference>
<feature type="domain" description="Peptidase M16 N-terminal" evidence="10">
    <location>
        <begin position="88"/>
        <end position="252"/>
    </location>
</feature>
<protein>
    <submittedName>
        <fullName evidence="12">Mitochondrial-processing peptidase beta subunit, putative</fullName>
    </submittedName>
</protein>
<dbReference type="SUPFAM" id="SSF63411">
    <property type="entry name" value="LuxS/MPP-like metallohydrolase"/>
    <property type="match status" value="2"/>
</dbReference>
<evidence type="ECO:0000256" key="3">
    <source>
        <dbReference type="ARBA" id="ARBA00022670"/>
    </source>
</evidence>
<dbReference type="InterPro" id="IPR050361">
    <property type="entry name" value="MPP/UQCRC_Complex"/>
</dbReference>
<evidence type="ECO:0000256" key="1">
    <source>
        <dbReference type="ARBA" id="ARBA00001947"/>
    </source>
</evidence>
<keyword evidence="7" id="KW-0482">Metalloprotease</keyword>
<evidence type="ECO:0000256" key="6">
    <source>
        <dbReference type="ARBA" id="ARBA00022833"/>
    </source>
</evidence>
<keyword evidence="8" id="KW-0496">Mitochondrion</keyword>